<dbReference type="GO" id="GO:0070476">
    <property type="term" value="P:rRNA (guanine-N7)-methylation"/>
    <property type="evidence" value="ECO:0007669"/>
    <property type="project" value="TreeGrafter"/>
</dbReference>
<dbReference type="Proteomes" id="UP000663864">
    <property type="component" value="Unassembled WGS sequence"/>
</dbReference>
<dbReference type="EMBL" id="CAJNOT010000012">
    <property type="protein sequence ID" value="CAF0769513.1"/>
    <property type="molecule type" value="Genomic_DNA"/>
</dbReference>
<comment type="caution">
    <text evidence="5">The sequence shown here is derived from an EMBL/GenBank/DDBJ whole genome shotgun (WGS) entry which is preliminary data.</text>
</comment>
<accession>A0A813S1Z7</accession>
<dbReference type="InterPro" id="IPR039127">
    <property type="entry name" value="Trm112"/>
</dbReference>
<organism evidence="5 7">
    <name type="scientific">Rotaria sordida</name>
    <dbReference type="NCBI Taxonomy" id="392033"/>
    <lineage>
        <taxon>Eukaryota</taxon>
        <taxon>Metazoa</taxon>
        <taxon>Spiralia</taxon>
        <taxon>Gnathifera</taxon>
        <taxon>Rotifera</taxon>
        <taxon>Eurotatoria</taxon>
        <taxon>Bdelloidea</taxon>
        <taxon>Philodinida</taxon>
        <taxon>Philodinidae</taxon>
        <taxon>Rotaria</taxon>
    </lineage>
</organism>
<dbReference type="PANTHER" id="PTHR12773:SF0">
    <property type="entry name" value="MULTIFUNCTIONAL METHYLTRANSFERASE SUBUNIT TRM112-LIKE PROTEIN"/>
    <property type="match status" value="1"/>
</dbReference>
<dbReference type="GO" id="GO:0030488">
    <property type="term" value="P:tRNA methylation"/>
    <property type="evidence" value="ECO:0007669"/>
    <property type="project" value="TreeGrafter"/>
</dbReference>
<dbReference type="GO" id="GO:0046982">
    <property type="term" value="F:protein heterodimerization activity"/>
    <property type="evidence" value="ECO:0007669"/>
    <property type="project" value="InterPro"/>
</dbReference>
<evidence type="ECO:0000313" key="6">
    <source>
        <dbReference type="EMBL" id="CAF0862351.1"/>
    </source>
</evidence>
<dbReference type="SUPFAM" id="SSF158997">
    <property type="entry name" value="Trm112p-like"/>
    <property type="match status" value="1"/>
</dbReference>
<comment type="similarity">
    <text evidence="1">Belongs to the TRM112 family.</text>
</comment>
<evidence type="ECO:0000256" key="1">
    <source>
        <dbReference type="ARBA" id="ARBA00007980"/>
    </source>
</evidence>
<dbReference type="AlphaFoldDB" id="A0A813S1Z7"/>
<evidence type="ECO:0000313" key="5">
    <source>
        <dbReference type="EMBL" id="CAF0788410.1"/>
    </source>
</evidence>
<dbReference type="Pfam" id="PF03966">
    <property type="entry name" value="Trm112p"/>
    <property type="match status" value="1"/>
</dbReference>
<keyword evidence="7" id="KW-1185">Reference proteome</keyword>
<dbReference type="CDD" id="cd21089">
    <property type="entry name" value="Trm112-like"/>
    <property type="match status" value="1"/>
</dbReference>
<gene>
    <name evidence="5" type="ORF">JXQ802_LOCUS3610</name>
    <name evidence="6" type="ORF">SEV965_LOCUS3687</name>
    <name evidence="4" type="ORF">ZHD862_LOCUS775</name>
</gene>
<evidence type="ECO:0000313" key="4">
    <source>
        <dbReference type="EMBL" id="CAF0769513.1"/>
    </source>
</evidence>
<evidence type="ECO:0000256" key="2">
    <source>
        <dbReference type="ARBA" id="ARBA00019989"/>
    </source>
</evidence>
<proteinExistence type="inferred from homology"/>
<dbReference type="PANTHER" id="PTHR12773">
    <property type="entry name" value="UPF0315 PROTEIN-RELATED"/>
    <property type="match status" value="1"/>
</dbReference>
<name>A0A813S1Z7_9BILA</name>
<evidence type="ECO:0000313" key="7">
    <source>
        <dbReference type="Proteomes" id="UP000663870"/>
    </source>
</evidence>
<evidence type="ECO:0000256" key="3">
    <source>
        <dbReference type="ARBA" id="ARBA00030516"/>
    </source>
</evidence>
<protein>
    <recommendedName>
        <fullName evidence="2">Multifunctional methyltransferase subunit TRM112-like protein</fullName>
    </recommendedName>
    <alternativeName>
        <fullName evidence="3">tRNA methyltransferase 112 homolog</fullName>
    </alternativeName>
</protein>
<dbReference type="Proteomes" id="UP000663870">
    <property type="component" value="Unassembled WGS sequence"/>
</dbReference>
<dbReference type="EMBL" id="CAJNOU010000096">
    <property type="protein sequence ID" value="CAF0862351.1"/>
    <property type="molecule type" value="Genomic_DNA"/>
</dbReference>
<dbReference type="InterPro" id="IPR005651">
    <property type="entry name" value="Trm112-like"/>
</dbReference>
<sequence length="125" mass="14290">MKLITHNMLTSNILKGVTRGFPLKIKADKMEHISVDYNRDFIARIIPRIEYDALRAAVNDLGLNESLPEAMSETLQQDDEFLKTMHKVLLEYEVEEGELICPETGRKFPISKGIPNMLLQETEVS</sequence>
<dbReference type="Proteomes" id="UP000663889">
    <property type="component" value="Unassembled WGS sequence"/>
</dbReference>
<dbReference type="Gene3D" id="2.20.25.10">
    <property type="match status" value="1"/>
</dbReference>
<dbReference type="EMBL" id="CAJNOL010000049">
    <property type="protein sequence ID" value="CAF0788410.1"/>
    <property type="molecule type" value="Genomic_DNA"/>
</dbReference>
<reference evidence="5" key="1">
    <citation type="submission" date="2021-02" db="EMBL/GenBank/DDBJ databases">
        <authorList>
            <person name="Nowell W R."/>
        </authorList>
    </citation>
    <scope>NUCLEOTIDE SEQUENCE</scope>
</reference>